<evidence type="ECO:0000259" key="4">
    <source>
        <dbReference type="Pfam" id="PF09511"/>
    </source>
</evidence>
<evidence type="ECO:0000256" key="1">
    <source>
        <dbReference type="SAM" id="MobiDB-lite"/>
    </source>
</evidence>
<sequence length="764" mass="88620">MLHPNSMAEPGPSLSVPRGAVTQEDREDAHEHIQFLLQETRKGRRAKMKHEYIHEPTKTLILSWKMDEWDYKKDRALTSARGLFTRVAEDGMHEIVIRGYDKFFNIDEVSKTRWENIKENTIPPYELIVKENGCIIFISGLPNGQILVTSKHSMGIRIDATVSHAEKGREWLEKHLQKAHKKKEDLARYLYENKLTAVAELCDDTFEEHVLPYTGDDSGLRLHGVNYNTKDLRTWPSKQVIEFAKEWGFLEVKYYVKQSAEEAKQFTDEVRRDGVLDNMPIEGFVVRTKLKNGEKDFFFKVKYDDPYLMYREWREITKKLLNPKKAKRPKPTFELSRDYIVWVENKIKTEPELFKEYMKNKGIFKVRDLFLESRNLQSSPQISDKATERGERRFDKTLIMPVGTVGCGKTSLGLALARLFGFSHVQNDNVTGKETRSKFHKAILREFETNEVVIADRNNHILKLRETLIDAVRVRYPNVHIIAITWTYPSKDEVFRITAERVYNRGTNHQSLTTDNAGYEKVIRTFLNTFQSINTDRKPDSLIEDIIQVEIASDIKTSLLTVIDKLKPSLDLKNPSDEDIENALEAVRNYKPTVKKAIKKSKPFYYAIPIRDDLEGFLRDYFSTHPDVDSKLFNDMVESSRIFKAFHITLCHKEDLKANQSFRSHWDRLNDQVNVEVQVTVDKLVFDSEVMTLTVKDISPQNIPCVNKHPHITIGTIRSEVKPYKTVKLLDKSFSNQRPDGVTIIDLGDQSLTLDGHVQAVFTM</sequence>
<reference evidence="5" key="1">
    <citation type="submission" date="2021-06" db="EMBL/GenBank/DDBJ databases">
        <authorList>
            <person name="Kallberg Y."/>
            <person name="Tangrot J."/>
            <person name="Rosling A."/>
        </authorList>
    </citation>
    <scope>NUCLEOTIDE SEQUENCE</scope>
    <source>
        <strain evidence="5">BR232B</strain>
    </source>
</reference>
<dbReference type="Pfam" id="PF08303">
    <property type="entry name" value="tRNA_lig_kinase"/>
    <property type="match status" value="1"/>
</dbReference>
<dbReference type="GO" id="GO:0005634">
    <property type="term" value="C:nucleus"/>
    <property type="evidence" value="ECO:0007669"/>
    <property type="project" value="TreeGrafter"/>
</dbReference>
<feature type="region of interest" description="Disordered" evidence="1">
    <location>
        <begin position="1"/>
        <end position="28"/>
    </location>
</feature>
<proteinExistence type="predicted"/>
<gene>
    <name evidence="5" type="ORF">PBRASI_LOCUS6762</name>
</gene>
<dbReference type="Pfam" id="PF08302">
    <property type="entry name" value="tRNA_lig_CPD"/>
    <property type="match status" value="1"/>
</dbReference>
<name>A0A9N9C220_9GLOM</name>
<evidence type="ECO:0000313" key="5">
    <source>
        <dbReference type="EMBL" id="CAG8583815.1"/>
    </source>
</evidence>
<dbReference type="InterPro" id="IPR015965">
    <property type="entry name" value="tRNA_lig_PDEase"/>
</dbReference>
<dbReference type="InterPro" id="IPR019039">
    <property type="entry name" value="T4-Rnl1-like_N"/>
</dbReference>
<dbReference type="GO" id="GO:0006388">
    <property type="term" value="P:tRNA splicing, via endonucleolytic cleavage and ligation"/>
    <property type="evidence" value="ECO:0007669"/>
    <property type="project" value="InterPro"/>
</dbReference>
<feature type="domain" description="tRNA ligase phosphodiesterase" evidence="2">
    <location>
        <begin position="568"/>
        <end position="761"/>
    </location>
</feature>
<comment type="caution">
    <text evidence="5">The sequence shown here is derived from an EMBL/GenBank/DDBJ whole genome shotgun (WGS) entry which is preliminary data.</text>
</comment>
<feature type="domain" description="T4 RNA ligase 1-like N-terminal" evidence="4">
    <location>
        <begin position="80"/>
        <end position="308"/>
    </location>
</feature>
<dbReference type="InterPro" id="IPR015966">
    <property type="entry name" value="tRNA_lig_kin_fungi"/>
</dbReference>
<accession>A0A9N9C220</accession>
<dbReference type="PANTHER" id="PTHR32004:SF1">
    <property type="entry name" value="TRNA LIGASE"/>
    <property type="match status" value="1"/>
</dbReference>
<dbReference type="GO" id="GO:0005524">
    <property type="term" value="F:ATP binding"/>
    <property type="evidence" value="ECO:0007669"/>
    <property type="project" value="InterPro"/>
</dbReference>
<dbReference type="OrthoDB" id="276239at2759"/>
<dbReference type="InterPro" id="IPR027417">
    <property type="entry name" value="P-loop_NTPase"/>
</dbReference>
<evidence type="ECO:0000313" key="6">
    <source>
        <dbReference type="Proteomes" id="UP000789739"/>
    </source>
</evidence>
<evidence type="ECO:0000259" key="2">
    <source>
        <dbReference type="Pfam" id="PF08302"/>
    </source>
</evidence>
<dbReference type="Pfam" id="PF09511">
    <property type="entry name" value="RNA_lig_T4_1"/>
    <property type="match status" value="1"/>
</dbReference>
<dbReference type="EMBL" id="CAJVPI010000940">
    <property type="protein sequence ID" value="CAG8583815.1"/>
    <property type="molecule type" value="Genomic_DNA"/>
</dbReference>
<organism evidence="5 6">
    <name type="scientific">Paraglomus brasilianum</name>
    <dbReference type="NCBI Taxonomy" id="144538"/>
    <lineage>
        <taxon>Eukaryota</taxon>
        <taxon>Fungi</taxon>
        <taxon>Fungi incertae sedis</taxon>
        <taxon>Mucoromycota</taxon>
        <taxon>Glomeromycotina</taxon>
        <taxon>Glomeromycetes</taxon>
        <taxon>Paraglomerales</taxon>
        <taxon>Paraglomeraceae</taxon>
        <taxon>Paraglomus</taxon>
    </lineage>
</organism>
<feature type="domain" description="tRNA ligase kinase" evidence="3">
    <location>
        <begin position="398"/>
        <end position="551"/>
    </location>
</feature>
<dbReference type="AlphaFoldDB" id="A0A9N9C220"/>
<evidence type="ECO:0000259" key="3">
    <source>
        <dbReference type="Pfam" id="PF08303"/>
    </source>
</evidence>
<dbReference type="SUPFAM" id="SSF52540">
    <property type="entry name" value="P-loop containing nucleoside triphosphate hydrolases"/>
    <property type="match status" value="1"/>
</dbReference>
<dbReference type="PANTHER" id="PTHR32004">
    <property type="entry name" value="TRNA LIGASE"/>
    <property type="match status" value="1"/>
</dbReference>
<dbReference type="GO" id="GO:0003972">
    <property type="term" value="F:RNA ligase (ATP) activity"/>
    <property type="evidence" value="ECO:0007669"/>
    <property type="project" value="InterPro"/>
</dbReference>
<dbReference type="Proteomes" id="UP000789739">
    <property type="component" value="Unassembled WGS sequence"/>
</dbReference>
<protein>
    <submittedName>
        <fullName evidence="5">6629_t:CDS:1</fullName>
    </submittedName>
</protein>
<dbReference type="Gene3D" id="3.40.50.300">
    <property type="entry name" value="P-loop containing nucleotide triphosphate hydrolases"/>
    <property type="match status" value="1"/>
</dbReference>
<keyword evidence="6" id="KW-1185">Reference proteome</keyword>